<dbReference type="Pfam" id="PF13936">
    <property type="entry name" value="HTH_38"/>
    <property type="match status" value="1"/>
</dbReference>
<feature type="domain" description="EutK-Ctail" evidence="2">
    <location>
        <begin position="15"/>
        <end position="56"/>
    </location>
</feature>
<dbReference type="AlphaFoldDB" id="A0A0P0N5N6"/>
<reference evidence="4 6" key="2">
    <citation type="submission" date="2017-05" db="EMBL/GenBank/DDBJ databases">
        <title>The draft genome of the hyperthermophilic archaeon 'Pyrodictium delaneyi strain Hulk', an iron and nitrate reducer, reveals the capacity for sulfate reduction.</title>
        <authorList>
            <person name="Demey L.M."/>
            <person name="Miller C."/>
            <person name="Manzella M."/>
            <person name="Reguera G."/>
            <person name="Kashefi K."/>
        </authorList>
    </citation>
    <scope>NUCLEOTIDE SEQUENCE [LARGE SCALE GENOMIC DNA]</scope>
    <source>
        <strain evidence="4 6">Hulk</strain>
    </source>
</reference>
<sequence>MPSVEECLEIVEKLYSQGIPVKEIAKHCGNSMSTVYKALDRLEAMGRIRRRKGRYRRHRRLSDEELAQIRELYLSGASVYEIAKRLDRPESTIYYALKRLGLK</sequence>
<evidence type="ECO:0000313" key="4">
    <source>
        <dbReference type="EMBL" id="OWJ55019.1"/>
    </source>
</evidence>
<name>A0A0P0N5N6_9CREN</name>
<dbReference type="Gene3D" id="1.10.10.60">
    <property type="entry name" value="Homeodomain-like"/>
    <property type="match status" value="2"/>
</dbReference>
<dbReference type="KEGG" id="pdl:Pyrde_1717"/>
<evidence type="ECO:0000313" key="3">
    <source>
        <dbReference type="EMBL" id="ALL01760.1"/>
    </source>
</evidence>
<keyword evidence="6" id="KW-1185">Reference proteome</keyword>
<protein>
    <submittedName>
        <fullName evidence="3">Uncharacterized protein</fullName>
    </submittedName>
</protein>
<dbReference type="EMBL" id="NCQP01000002">
    <property type="protein sequence ID" value="OWJ55019.1"/>
    <property type="molecule type" value="Genomic_DNA"/>
</dbReference>
<proteinExistence type="predicted"/>
<evidence type="ECO:0000259" key="2">
    <source>
        <dbReference type="Pfam" id="PF16365"/>
    </source>
</evidence>
<evidence type="ECO:0000259" key="1">
    <source>
        <dbReference type="Pfam" id="PF13936"/>
    </source>
</evidence>
<dbReference type="RefSeq" id="WP_055409968.1">
    <property type="nucleotide sequence ID" value="NZ_CP013011.1"/>
</dbReference>
<evidence type="ECO:0000313" key="6">
    <source>
        <dbReference type="Proteomes" id="UP000196694"/>
    </source>
</evidence>
<organism evidence="3 5">
    <name type="scientific">Pyrodictium delaneyi</name>
    <dbReference type="NCBI Taxonomy" id="1273541"/>
    <lineage>
        <taxon>Archaea</taxon>
        <taxon>Thermoproteota</taxon>
        <taxon>Thermoprotei</taxon>
        <taxon>Desulfurococcales</taxon>
        <taxon>Pyrodictiaceae</taxon>
        <taxon>Pyrodictium</taxon>
    </lineage>
</organism>
<dbReference type="OrthoDB" id="14763at2157"/>
<dbReference type="GeneID" id="26100057"/>
<dbReference type="InterPro" id="IPR036390">
    <property type="entry name" value="WH_DNA-bd_sf"/>
</dbReference>
<accession>A0A0P0N5N6</accession>
<dbReference type="Pfam" id="PF16365">
    <property type="entry name" value="EutK_C"/>
    <property type="match status" value="1"/>
</dbReference>
<reference evidence="3 5" key="1">
    <citation type="submission" date="2015-10" db="EMBL/GenBank/DDBJ databases">
        <title>Complete genome sequence of hyperthermophilic archaeon Pyrodictium delaneyi Su06.</title>
        <authorList>
            <person name="Jung J.-H."/>
            <person name="Lin J."/>
            <person name="Holden J.F."/>
            <person name="Park C.-S."/>
        </authorList>
    </citation>
    <scope>NUCLEOTIDE SEQUENCE [LARGE SCALE GENOMIC DNA]</scope>
    <source>
        <strain evidence="3 5">Su06</strain>
    </source>
</reference>
<dbReference type="Proteomes" id="UP000196694">
    <property type="component" value="Unassembled WGS sequence"/>
</dbReference>
<feature type="domain" description="Transposase IS30-like HTH" evidence="1">
    <location>
        <begin position="58"/>
        <end position="99"/>
    </location>
</feature>
<dbReference type="InterPro" id="IPR032298">
    <property type="entry name" value="EutK_C"/>
</dbReference>
<evidence type="ECO:0000313" key="5">
    <source>
        <dbReference type="Proteomes" id="UP000058613"/>
    </source>
</evidence>
<dbReference type="InterPro" id="IPR025246">
    <property type="entry name" value="IS30-like_HTH"/>
</dbReference>
<gene>
    <name evidence="4" type="ORF">Pdsh_04825</name>
    <name evidence="3" type="ORF">Pyrde_1717</name>
</gene>
<dbReference type="EMBL" id="CP013011">
    <property type="protein sequence ID" value="ALL01760.1"/>
    <property type="molecule type" value="Genomic_DNA"/>
</dbReference>
<dbReference type="SUPFAM" id="SSF46785">
    <property type="entry name" value="Winged helix' DNA-binding domain"/>
    <property type="match status" value="1"/>
</dbReference>
<dbReference type="Proteomes" id="UP000058613">
    <property type="component" value="Chromosome"/>
</dbReference>